<dbReference type="KEGG" id="gms:SOIL9_69600"/>
<organism evidence="1 2">
    <name type="scientific">Gemmata massiliana</name>
    <dbReference type="NCBI Taxonomy" id="1210884"/>
    <lineage>
        <taxon>Bacteria</taxon>
        <taxon>Pseudomonadati</taxon>
        <taxon>Planctomycetota</taxon>
        <taxon>Planctomycetia</taxon>
        <taxon>Gemmatales</taxon>
        <taxon>Gemmataceae</taxon>
        <taxon>Gemmata</taxon>
    </lineage>
</organism>
<proteinExistence type="predicted"/>
<evidence type="ECO:0000313" key="2">
    <source>
        <dbReference type="Proteomes" id="UP000464178"/>
    </source>
</evidence>
<dbReference type="EMBL" id="LR593886">
    <property type="protein sequence ID" value="VTR90754.1"/>
    <property type="molecule type" value="Genomic_DNA"/>
</dbReference>
<keyword evidence="2" id="KW-1185">Reference proteome</keyword>
<dbReference type="Proteomes" id="UP000464178">
    <property type="component" value="Chromosome"/>
</dbReference>
<dbReference type="AlphaFoldDB" id="A0A6P2CSQ9"/>
<accession>A0A6P2CSQ9</accession>
<protein>
    <submittedName>
        <fullName evidence="1">Uncharacterized protein</fullName>
    </submittedName>
</protein>
<evidence type="ECO:0000313" key="1">
    <source>
        <dbReference type="EMBL" id="VTR90754.1"/>
    </source>
</evidence>
<gene>
    <name evidence="1" type="ORF">SOIL9_69600</name>
</gene>
<name>A0A6P2CSQ9_9BACT</name>
<reference evidence="1 2" key="1">
    <citation type="submission" date="2019-05" db="EMBL/GenBank/DDBJ databases">
        <authorList>
            <consortium name="Science for Life Laboratories"/>
        </authorList>
    </citation>
    <scope>NUCLEOTIDE SEQUENCE [LARGE SCALE GENOMIC DNA]</scope>
    <source>
        <strain evidence="1">Soil9</strain>
    </source>
</reference>
<sequence length="78" mass="9063">MSADTTTMVRFCNQQKIEELYCIEPHRNRVIALVRNDGQLKVVYPLEGYISPRLSIGFGEDFSQRLFDWKPDLVVTIT</sequence>
<dbReference type="RefSeq" id="WP_162665847.1">
    <property type="nucleotide sequence ID" value="NZ_LR593886.1"/>
</dbReference>